<dbReference type="GO" id="GO:0005634">
    <property type="term" value="C:nucleus"/>
    <property type="evidence" value="ECO:0007669"/>
    <property type="project" value="TreeGrafter"/>
</dbReference>
<sequence>MALAKQAQIVLMPYNYILDPSVRSAMSLALEGAVVILDEAHNVEGVCRDAGSLEVSLLDMVAMASDLCDCSQLTACSLGANLLLKFVMKLLYFTSKESRTLEAFENETDFEEPPPGARKKKQQEVINTAVPALLKKHWACDSAGSMFWAAFVGPEEDASTSHASLLRIPALNNLERFLFVTGLGLHHPHDYGVNVMSWDNVEKHKLPVHTRTSTRHASCPLGNSPFSRSSYVPAKMCRLNIWLMSPSVVFDEVPAQTHSVILTSGTLSPLHSLRAELGRSFGERLLPFPQQALEANHVINPERQLRVIPVGHSPRNKTLMCKKVCTDNDEFVEEIGRTVVALAKHIPAGVLVFLSSYKLLQRAVAIWRKCEVWADLERIKGVIVEEPEAAADFKAAKRRYEDAVDGGPGGRGRGRGSAGGSAILLAVYRGKMSEGISFNDHYARGVLCVGIPYPNLGDPKIVAKKCYNDWKSLGRKPEAKDRGEAGRRSWPDVCAAGDHNYGSAAANQGRSSSSSSGGGVVGGGTAVCSAAGSGGAGAGAVGERSAAGDVGDREGAVVGERGGGGGGGRPARIVASGPPKVSEDGEAAVSLAAPGEEPAVKAEMAAVKAETAETAAEAAAAEAAEAEAAAAAAEMAASRAAAKATAKAAHEAGKALLSGSNWYAQEAYRAQNQALGRCIRHVYDYGVVCLIDERIRAGEWKHVKFLAKWMRDLRGDYPSFEHVVGTMDQFFASAPGFVREEKERAAVLRHQASVRRRRAKEMAAAVAAQGAPGGSGGDGGGGLLSAEAESSPVGMEVEAVPLANWGGGSENGGGSGSDGTLSGSCSKTAAGGGGGGGVRRPLSVVDEGVRNHRQRNEPSAVVTPPPPLTVRHATPTADLSSSVSSQPASDNAARDRSGEAGFSSSEGTNGALVERGAVLNKSGSSLTVANVL</sequence>
<dbReference type="OrthoDB" id="204836at2759"/>
<dbReference type="eggNOG" id="KOG1132">
    <property type="taxonomic scope" value="Eukaryota"/>
</dbReference>
<evidence type="ECO:0000256" key="2">
    <source>
        <dbReference type="ARBA" id="ARBA00022741"/>
    </source>
</evidence>
<dbReference type="GO" id="GO:1990918">
    <property type="term" value="P:double-strand break repair involved in meiotic recombination"/>
    <property type="evidence" value="ECO:0007669"/>
    <property type="project" value="TreeGrafter"/>
</dbReference>
<feature type="coiled-coil region" evidence="9">
    <location>
        <begin position="609"/>
        <end position="641"/>
    </location>
</feature>
<dbReference type="AlphaFoldDB" id="D8LEJ0"/>
<evidence type="ECO:0000256" key="7">
    <source>
        <dbReference type="ARBA" id="ARBA00023014"/>
    </source>
</evidence>
<dbReference type="InterPro" id="IPR014013">
    <property type="entry name" value="Helic_SF1/SF2_ATP-bd_DinG/Rad3"/>
</dbReference>
<feature type="compositionally biased region" description="Gly residues" evidence="10">
    <location>
        <begin position="560"/>
        <end position="569"/>
    </location>
</feature>
<protein>
    <recommendedName>
        <fullName evidence="11">Helicase ATP-binding domain-containing protein</fullName>
    </recommendedName>
</protein>
<dbReference type="InterPro" id="IPR045028">
    <property type="entry name" value="DinG/Rad3-like"/>
</dbReference>
<keyword evidence="3" id="KW-0378">Hydrolase</keyword>
<keyword evidence="6" id="KW-0408">Iron</keyword>
<evidence type="ECO:0000256" key="9">
    <source>
        <dbReference type="SAM" id="Coils"/>
    </source>
</evidence>
<evidence type="ECO:0000313" key="13">
    <source>
        <dbReference type="Proteomes" id="UP000002630"/>
    </source>
</evidence>
<feature type="domain" description="Helicase ATP-binding" evidence="11">
    <location>
        <begin position="1"/>
        <end position="94"/>
    </location>
</feature>
<evidence type="ECO:0000313" key="12">
    <source>
        <dbReference type="EMBL" id="CBN80233.1"/>
    </source>
</evidence>
<gene>
    <name evidence="12" type="ORF">Esi_0131_0062</name>
</gene>
<dbReference type="PANTHER" id="PTHR11472:SF47">
    <property type="entry name" value="FANCONI ANEMIA GROUP J PROTEIN"/>
    <property type="match status" value="1"/>
</dbReference>
<dbReference type="InterPro" id="IPR027417">
    <property type="entry name" value="P-loop_NTPase"/>
</dbReference>
<dbReference type="GO" id="GO:0003678">
    <property type="term" value="F:DNA helicase activity"/>
    <property type="evidence" value="ECO:0007669"/>
    <property type="project" value="InterPro"/>
</dbReference>
<keyword evidence="8" id="KW-0413">Isomerase</keyword>
<dbReference type="GO" id="GO:0006289">
    <property type="term" value="P:nucleotide-excision repair"/>
    <property type="evidence" value="ECO:0007669"/>
    <property type="project" value="TreeGrafter"/>
</dbReference>
<evidence type="ECO:0000256" key="8">
    <source>
        <dbReference type="ARBA" id="ARBA00023235"/>
    </source>
</evidence>
<dbReference type="EMBL" id="FN649736">
    <property type="protein sequence ID" value="CBN80233.1"/>
    <property type="molecule type" value="Genomic_DNA"/>
</dbReference>
<evidence type="ECO:0000256" key="3">
    <source>
        <dbReference type="ARBA" id="ARBA00022801"/>
    </source>
</evidence>
<proteinExistence type="predicted"/>
<dbReference type="Proteomes" id="UP000002630">
    <property type="component" value="Linkage Group LG11"/>
</dbReference>
<dbReference type="STRING" id="2880.D8LEJ0"/>
<reference evidence="12 13" key="1">
    <citation type="journal article" date="2010" name="Nature">
        <title>The Ectocarpus genome and the independent evolution of multicellularity in brown algae.</title>
        <authorList>
            <person name="Cock J.M."/>
            <person name="Sterck L."/>
            <person name="Rouze P."/>
            <person name="Scornet D."/>
            <person name="Allen A.E."/>
            <person name="Amoutzias G."/>
            <person name="Anthouard V."/>
            <person name="Artiguenave F."/>
            <person name="Aury J.M."/>
            <person name="Badger J.H."/>
            <person name="Beszteri B."/>
            <person name="Billiau K."/>
            <person name="Bonnet E."/>
            <person name="Bothwell J.H."/>
            <person name="Bowler C."/>
            <person name="Boyen C."/>
            <person name="Brownlee C."/>
            <person name="Carrano C.J."/>
            <person name="Charrier B."/>
            <person name="Cho G.Y."/>
            <person name="Coelho S.M."/>
            <person name="Collen J."/>
            <person name="Corre E."/>
            <person name="Da Silva C."/>
            <person name="Delage L."/>
            <person name="Delaroque N."/>
            <person name="Dittami S.M."/>
            <person name="Doulbeau S."/>
            <person name="Elias M."/>
            <person name="Farnham G."/>
            <person name="Gachon C.M."/>
            <person name="Gschloessl B."/>
            <person name="Heesch S."/>
            <person name="Jabbari K."/>
            <person name="Jubin C."/>
            <person name="Kawai H."/>
            <person name="Kimura K."/>
            <person name="Kloareg B."/>
            <person name="Kupper F.C."/>
            <person name="Lang D."/>
            <person name="Le Bail A."/>
            <person name="Leblanc C."/>
            <person name="Lerouge P."/>
            <person name="Lohr M."/>
            <person name="Lopez P.J."/>
            <person name="Martens C."/>
            <person name="Maumus F."/>
            <person name="Michel G."/>
            <person name="Miranda-Saavedra D."/>
            <person name="Morales J."/>
            <person name="Moreau H."/>
            <person name="Motomura T."/>
            <person name="Nagasato C."/>
            <person name="Napoli C.A."/>
            <person name="Nelson D.R."/>
            <person name="Nyvall-Collen P."/>
            <person name="Peters A.F."/>
            <person name="Pommier C."/>
            <person name="Potin P."/>
            <person name="Poulain J."/>
            <person name="Quesneville H."/>
            <person name="Read B."/>
            <person name="Rensing S.A."/>
            <person name="Ritter A."/>
            <person name="Rousvoal S."/>
            <person name="Samanta M."/>
            <person name="Samson G."/>
            <person name="Schroeder D.C."/>
            <person name="Segurens B."/>
            <person name="Strittmatter M."/>
            <person name="Tonon T."/>
            <person name="Tregear J.W."/>
            <person name="Valentin K."/>
            <person name="von Dassow P."/>
            <person name="Yamagishi T."/>
            <person name="Van de Peer Y."/>
            <person name="Wincker P."/>
        </authorList>
    </citation>
    <scope>NUCLEOTIDE SEQUENCE [LARGE SCALE GENOMIC DNA]</scope>
    <source>
        <strain evidence="13">Ec32 / CCAP1310/4</strain>
    </source>
</reference>
<keyword evidence="9" id="KW-0175">Coiled coil</keyword>
<dbReference type="PROSITE" id="PS51193">
    <property type="entry name" value="HELICASE_ATP_BIND_2"/>
    <property type="match status" value="1"/>
</dbReference>
<feature type="compositionally biased region" description="Polar residues" evidence="10">
    <location>
        <begin position="877"/>
        <end position="889"/>
    </location>
</feature>
<name>D8LEJ0_ECTSI</name>
<keyword evidence="1" id="KW-0479">Metal-binding</keyword>
<dbReference type="Pfam" id="PF06733">
    <property type="entry name" value="DEAD_2"/>
    <property type="match status" value="1"/>
</dbReference>
<accession>D8LEJ0</accession>
<dbReference type="EMBL" id="FN647946">
    <property type="protein sequence ID" value="CBN80233.1"/>
    <property type="molecule type" value="Genomic_DNA"/>
</dbReference>
<dbReference type="SMART" id="SM00491">
    <property type="entry name" value="HELICc2"/>
    <property type="match status" value="1"/>
</dbReference>
<dbReference type="GO" id="GO:0016818">
    <property type="term" value="F:hydrolase activity, acting on acid anhydrides, in phosphorus-containing anhydrides"/>
    <property type="evidence" value="ECO:0007669"/>
    <property type="project" value="InterPro"/>
</dbReference>
<feature type="compositionally biased region" description="Basic and acidic residues" evidence="10">
    <location>
        <begin position="847"/>
        <end position="856"/>
    </location>
</feature>
<feature type="region of interest" description="Disordered" evidence="10">
    <location>
        <begin position="538"/>
        <end position="584"/>
    </location>
</feature>
<dbReference type="InParanoid" id="D8LEJ0"/>
<feature type="compositionally biased region" description="Gly residues" evidence="10">
    <location>
        <begin position="771"/>
        <end position="783"/>
    </location>
</feature>
<dbReference type="InterPro" id="IPR006555">
    <property type="entry name" value="ATP-dep_Helicase_C"/>
</dbReference>
<evidence type="ECO:0000259" key="11">
    <source>
        <dbReference type="PROSITE" id="PS51193"/>
    </source>
</evidence>
<evidence type="ECO:0000256" key="4">
    <source>
        <dbReference type="ARBA" id="ARBA00022806"/>
    </source>
</evidence>
<dbReference type="GO" id="GO:0005524">
    <property type="term" value="F:ATP binding"/>
    <property type="evidence" value="ECO:0007669"/>
    <property type="project" value="UniProtKB-KW"/>
</dbReference>
<dbReference type="Pfam" id="PF13307">
    <property type="entry name" value="Helicase_C_2"/>
    <property type="match status" value="2"/>
</dbReference>
<keyword evidence="4" id="KW-0347">Helicase</keyword>
<keyword evidence="13" id="KW-1185">Reference proteome</keyword>
<dbReference type="InterPro" id="IPR010614">
    <property type="entry name" value="RAD3-like_helicase_DEAD"/>
</dbReference>
<evidence type="ECO:0000256" key="5">
    <source>
        <dbReference type="ARBA" id="ARBA00022840"/>
    </source>
</evidence>
<organism evidence="12 13">
    <name type="scientific">Ectocarpus siliculosus</name>
    <name type="common">Brown alga</name>
    <name type="synonym">Conferva siliculosa</name>
    <dbReference type="NCBI Taxonomy" id="2880"/>
    <lineage>
        <taxon>Eukaryota</taxon>
        <taxon>Sar</taxon>
        <taxon>Stramenopiles</taxon>
        <taxon>Ochrophyta</taxon>
        <taxon>PX clade</taxon>
        <taxon>Phaeophyceae</taxon>
        <taxon>Ectocarpales</taxon>
        <taxon>Ectocarpaceae</taxon>
        <taxon>Ectocarpus</taxon>
    </lineage>
</organism>
<dbReference type="PANTHER" id="PTHR11472">
    <property type="entry name" value="DNA REPAIR DEAD HELICASE RAD3/XP-D SUBFAMILY MEMBER"/>
    <property type="match status" value="1"/>
</dbReference>
<dbReference type="GO" id="GO:0003677">
    <property type="term" value="F:DNA binding"/>
    <property type="evidence" value="ECO:0007669"/>
    <property type="project" value="InterPro"/>
</dbReference>
<keyword evidence="5" id="KW-0067">ATP-binding</keyword>
<keyword evidence="7" id="KW-0411">Iron-sulfur</keyword>
<dbReference type="GO" id="GO:0046872">
    <property type="term" value="F:metal ion binding"/>
    <property type="evidence" value="ECO:0007669"/>
    <property type="project" value="UniProtKB-KW"/>
</dbReference>
<dbReference type="Gene3D" id="3.40.50.300">
    <property type="entry name" value="P-loop containing nucleotide triphosphate hydrolases"/>
    <property type="match status" value="3"/>
</dbReference>
<evidence type="ECO:0000256" key="10">
    <source>
        <dbReference type="SAM" id="MobiDB-lite"/>
    </source>
</evidence>
<feature type="compositionally biased region" description="Gly residues" evidence="10">
    <location>
        <begin position="805"/>
        <end position="817"/>
    </location>
</feature>
<keyword evidence="2" id="KW-0547">Nucleotide-binding</keyword>
<evidence type="ECO:0000256" key="1">
    <source>
        <dbReference type="ARBA" id="ARBA00022723"/>
    </source>
</evidence>
<evidence type="ECO:0000256" key="6">
    <source>
        <dbReference type="ARBA" id="ARBA00023004"/>
    </source>
</evidence>
<feature type="region of interest" description="Disordered" evidence="10">
    <location>
        <begin position="765"/>
        <end position="911"/>
    </location>
</feature>
<dbReference type="GO" id="GO:0051536">
    <property type="term" value="F:iron-sulfur cluster binding"/>
    <property type="evidence" value="ECO:0007669"/>
    <property type="project" value="UniProtKB-KW"/>
</dbReference>